<name>A0A4Z1C4G5_9FLAO</name>
<evidence type="ECO:0000313" key="2">
    <source>
        <dbReference type="Proteomes" id="UP000297998"/>
    </source>
</evidence>
<protein>
    <submittedName>
        <fullName evidence="1">Uncharacterized protein</fullName>
    </submittedName>
</protein>
<sequence>MLKKYFIFLLFPHICITLFSQEHIFKNTCYIGGEVHTQSFDTIQSKEKLDLLFYNKHFDLYTPTFFPDQLVTKTKQTKPRLSKTKEGYIVEYFNEKNQLIKYSYDMQPGNFDVYIVYSDKDYPVFLVESFLNLGHVYNLINSVSYNLKYNTKGEVIYIEMIDYNNYICELEKIN</sequence>
<dbReference type="Proteomes" id="UP000297998">
    <property type="component" value="Unassembled WGS sequence"/>
</dbReference>
<keyword evidence="2" id="KW-1185">Reference proteome</keyword>
<dbReference type="RefSeq" id="WP_135833992.1">
    <property type="nucleotide sequence ID" value="NZ_SRPE01000001.1"/>
</dbReference>
<comment type="caution">
    <text evidence="1">The sequence shown here is derived from an EMBL/GenBank/DDBJ whole genome shotgun (WGS) entry which is preliminary data.</text>
</comment>
<proteinExistence type="predicted"/>
<dbReference type="AlphaFoldDB" id="A0A4Z1C4G5"/>
<gene>
    <name evidence="1" type="ORF">E4J94_00710</name>
</gene>
<accession>A0A4Z1C4G5</accession>
<organism evidence="1 2">
    <name type="scientific">Empedobacter tilapiae</name>
    <dbReference type="NCBI Taxonomy" id="2491114"/>
    <lineage>
        <taxon>Bacteria</taxon>
        <taxon>Pseudomonadati</taxon>
        <taxon>Bacteroidota</taxon>
        <taxon>Flavobacteriia</taxon>
        <taxon>Flavobacteriales</taxon>
        <taxon>Weeksellaceae</taxon>
        <taxon>Empedobacter</taxon>
    </lineage>
</organism>
<dbReference type="EMBL" id="SRPE01000001">
    <property type="protein sequence ID" value="TGN30128.1"/>
    <property type="molecule type" value="Genomic_DNA"/>
</dbReference>
<evidence type="ECO:0000313" key="1">
    <source>
        <dbReference type="EMBL" id="TGN30128.1"/>
    </source>
</evidence>
<dbReference type="OrthoDB" id="9873933at2"/>
<reference evidence="1 2" key="1">
    <citation type="submission" date="2019-03" db="EMBL/GenBank/DDBJ databases">
        <title>Empedobacter tilapiae sp. nov., isolated from an intestine of Nile tilapia Oreochromis niloticus.</title>
        <authorList>
            <person name="Kim Y.-O."/>
            <person name="Yoon J.-H."/>
        </authorList>
    </citation>
    <scope>NUCLEOTIDE SEQUENCE [LARGE SCALE GENOMIC DNA]</scope>
    <source>
        <strain evidence="1 2">MRS2</strain>
    </source>
</reference>